<reference evidence="2 3" key="1">
    <citation type="submission" date="2018-09" db="EMBL/GenBank/DDBJ databases">
        <title>Complete genome sequence of Euzebya sp. DY32-46 isolated from seawater of Pacific Ocean.</title>
        <authorList>
            <person name="Xu L."/>
            <person name="Wu Y.-H."/>
            <person name="Xu X.-W."/>
        </authorList>
    </citation>
    <scope>NUCLEOTIDE SEQUENCE [LARGE SCALE GENOMIC DNA]</scope>
    <source>
        <strain evidence="2 3">DY32-46</strain>
        <plasmid evidence="3">pedy32-46i</plasmid>
    </source>
</reference>
<dbReference type="Proteomes" id="UP000264006">
    <property type="component" value="Plasmid pEDY32-46I"/>
</dbReference>
<dbReference type="KEGG" id="euz:DVS28_b0461"/>
<keyword evidence="2" id="KW-0614">Plasmid</keyword>
<evidence type="ECO:0000313" key="2">
    <source>
        <dbReference type="EMBL" id="AXV10201.1"/>
    </source>
</evidence>
<dbReference type="EMBL" id="CP031166">
    <property type="protein sequence ID" value="AXV10201.1"/>
    <property type="molecule type" value="Genomic_DNA"/>
</dbReference>
<dbReference type="InterPro" id="IPR034768">
    <property type="entry name" value="4FE4S_WBL"/>
</dbReference>
<dbReference type="PROSITE" id="PS51674">
    <property type="entry name" value="4FE4S_WBL"/>
    <property type="match status" value="1"/>
</dbReference>
<sequence length="128" mass="13912">MWMTERPRAREHTMSDLSVIATTSNNWINDAECVTSPAVARELVGFGGPRLSAAATLTCRLCPVRVDCLITAYDEGSEFGYFGGMSPAARRRLRTAEAAVSQLVRDGEVPIEAMDKLNRPGRPVDALA</sequence>
<dbReference type="AlphaFoldDB" id="A0A346Y6V4"/>
<geneLocation type="plasmid" evidence="3">
    <name>pedy32-46i</name>
</geneLocation>
<proteinExistence type="predicted"/>
<dbReference type="Pfam" id="PF02467">
    <property type="entry name" value="Whib"/>
    <property type="match status" value="1"/>
</dbReference>
<protein>
    <recommendedName>
        <fullName evidence="1">4Fe-4S Wbl-type domain-containing protein</fullName>
    </recommendedName>
</protein>
<dbReference type="OrthoDB" id="4228525at2"/>
<name>A0A346Y6V4_9ACTN</name>
<accession>A0A346Y6V4</accession>
<evidence type="ECO:0000259" key="1">
    <source>
        <dbReference type="PROSITE" id="PS51674"/>
    </source>
</evidence>
<gene>
    <name evidence="2" type="ORF">DVS28_b0461</name>
</gene>
<organism evidence="2 3">
    <name type="scientific">Euzebya pacifica</name>
    <dbReference type="NCBI Taxonomy" id="1608957"/>
    <lineage>
        <taxon>Bacteria</taxon>
        <taxon>Bacillati</taxon>
        <taxon>Actinomycetota</taxon>
        <taxon>Nitriliruptoria</taxon>
        <taxon>Euzebyales</taxon>
    </lineage>
</organism>
<keyword evidence="3" id="KW-1185">Reference proteome</keyword>
<evidence type="ECO:0000313" key="3">
    <source>
        <dbReference type="Proteomes" id="UP000264006"/>
    </source>
</evidence>
<feature type="domain" description="4Fe-4S Wbl-type" evidence="1">
    <location>
        <begin position="32"/>
        <end position="92"/>
    </location>
</feature>